<dbReference type="HAMAP" id="MF_01448">
    <property type="entry name" value="UPF0473"/>
    <property type="match status" value="1"/>
</dbReference>
<evidence type="ECO:0000313" key="3">
    <source>
        <dbReference type="Proteomes" id="UP000620133"/>
    </source>
</evidence>
<dbReference type="Proteomes" id="UP000620133">
    <property type="component" value="Chromosome"/>
</dbReference>
<sequence length="88" mass="10194">MDDNKLTLVGEDGNETECEIILTHEHNGKKYVIFEFVDSEEISAAQYVPDDKDEAEGTFLDIETDEEWEMLDEVLEKFFDEIEAEENA</sequence>
<proteinExistence type="inferred from homology"/>
<dbReference type="AlphaFoldDB" id="A0A7U9TGH6"/>
<dbReference type="EMBL" id="AP024412">
    <property type="protein sequence ID" value="BCR35628.1"/>
    <property type="molecule type" value="Genomic_DNA"/>
</dbReference>
<dbReference type="PANTHER" id="PTHR40066">
    <property type="entry name" value="UPF0473 PROTEIN CBO2561/CLC_2432"/>
    <property type="match status" value="1"/>
</dbReference>
<protein>
    <submittedName>
        <fullName evidence="2">UPF0473 protein</fullName>
    </submittedName>
</protein>
<organism evidence="2 3">
    <name type="scientific">Mariniplasma anaerobium</name>
    <dbReference type="NCBI Taxonomy" id="2735436"/>
    <lineage>
        <taxon>Bacteria</taxon>
        <taxon>Bacillati</taxon>
        <taxon>Mycoplasmatota</taxon>
        <taxon>Mollicutes</taxon>
        <taxon>Acholeplasmatales</taxon>
        <taxon>Acholeplasmataceae</taxon>
        <taxon>Mariniplasma</taxon>
    </lineage>
</organism>
<dbReference type="RefSeq" id="WP_176238473.1">
    <property type="nucleotide sequence ID" value="NZ_AP024412.1"/>
</dbReference>
<gene>
    <name evidence="2" type="ORF">MPAN_005210</name>
</gene>
<evidence type="ECO:0000313" key="2">
    <source>
        <dbReference type="EMBL" id="BCR35628.1"/>
    </source>
</evidence>
<dbReference type="KEGG" id="manr:MPAN_005210"/>
<accession>A0A7U9TGH6</accession>
<evidence type="ECO:0000256" key="1">
    <source>
        <dbReference type="ARBA" id="ARBA00008439"/>
    </source>
</evidence>
<reference evidence="2" key="1">
    <citation type="submission" date="2021-01" db="EMBL/GenBank/DDBJ databases">
        <title>Draft genome sequence of Acholeplasmataceae bacterium strain Mahy22.</title>
        <authorList>
            <person name="Watanabe M."/>
            <person name="Kojima H."/>
            <person name="Fukui M."/>
        </authorList>
    </citation>
    <scope>NUCLEOTIDE SEQUENCE</scope>
    <source>
        <strain evidence="2">Mahy22</strain>
    </source>
</reference>
<name>A0A7U9TGH6_9MOLU</name>
<comment type="similarity">
    <text evidence="1">Belongs to the UPF0473 family.</text>
</comment>
<dbReference type="PANTHER" id="PTHR40066:SF1">
    <property type="entry name" value="UPF0473 PROTEIN CBO2561_CLC_2432"/>
    <property type="match status" value="1"/>
</dbReference>
<dbReference type="InterPro" id="IPR009711">
    <property type="entry name" value="UPF0473"/>
</dbReference>
<dbReference type="Pfam" id="PF06949">
    <property type="entry name" value="DUF1292"/>
    <property type="match status" value="1"/>
</dbReference>
<keyword evidence="3" id="KW-1185">Reference proteome</keyword>